<evidence type="ECO:0000256" key="3">
    <source>
        <dbReference type="ARBA" id="ARBA00022605"/>
    </source>
</evidence>
<dbReference type="Pfam" id="PF00475">
    <property type="entry name" value="IGPD"/>
    <property type="match status" value="1"/>
</dbReference>
<evidence type="ECO:0000313" key="9">
    <source>
        <dbReference type="Proteomes" id="UP000294650"/>
    </source>
</evidence>
<evidence type="ECO:0000313" key="8">
    <source>
        <dbReference type="EMBL" id="TCT25486.1"/>
    </source>
</evidence>
<gene>
    <name evidence="6" type="primary">hisB</name>
    <name evidence="8" type="ORF">EDD68_10339</name>
</gene>
<evidence type="ECO:0000256" key="5">
    <source>
        <dbReference type="ARBA" id="ARBA00023239"/>
    </source>
</evidence>
<keyword evidence="5 6" id="KW-0456">Lyase</keyword>
<dbReference type="PROSITE" id="PS00955">
    <property type="entry name" value="IGP_DEHYDRATASE_2"/>
    <property type="match status" value="1"/>
</dbReference>
<dbReference type="OrthoDB" id="9790411at2"/>
<keyword evidence="3 6" id="KW-0028">Amino-acid biosynthesis</keyword>
<dbReference type="EC" id="4.2.1.19" evidence="6 7"/>
<dbReference type="GO" id="GO:0004424">
    <property type="term" value="F:imidazoleglycerol-phosphate dehydratase activity"/>
    <property type="evidence" value="ECO:0007669"/>
    <property type="project" value="UniProtKB-UniRule"/>
</dbReference>
<dbReference type="InterPro" id="IPR000807">
    <property type="entry name" value="ImidazoleglycerolP_deHydtase"/>
</dbReference>
<comment type="pathway">
    <text evidence="1 6 7">Amino-acid biosynthesis; L-histidine biosynthesis; L-histidine from 5-phospho-alpha-D-ribose 1-diphosphate: step 6/9.</text>
</comment>
<dbReference type="HAMAP" id="MF_00076">
    <property type="entry name" value="HisB"/>
    <property type="match status" value="1"/>
</dbReference>
<dbReference type="EMBL" id="SMAN01000003">
    <property type="protein sequence ID" value="TCT25486.1"/>
    <property type="molecule type" value="Genomic_DNA"/>
</dbReference>
<dbReference type="NCBIfam" id="NF002107">
    <property type="entry name" value="PRK00951.1-2"/>
    <property type="match status" value="1"/>
</dbReference>
<sequence>MRKADISRQTTETNIEVTFNLEEDRQPKIDTGIGFFDHMLTLFASHGRFGLTVTCDGDLYVDDHHTVEDTGIVLGQAFRKAIGTKEGIRRYATAFTPMDESLSVVSVDISGRPFLHFNADIPVEKVGKFDTQLVEEFFRAFVNHSMITLHINVQYGTNGHHMIESIFKGFGRALSQASKIDGDRKGVPSTKGML</sequence>
<comment type="subcellular location">
    <subcellularLocation>
        <location evidence="6 7">Cytoplasm</location>
    </subcellularLocation>
</comment>
<dbReference type="UniPathway" id="UPA00031">
    <property type="reaction ID" value="UER00011"/>
</dbReference>
<dbReference type="PANTHER" id="PTHR23133">
    <property type="entry name" value="IMIDAZOLEGLYCEROL-PHOSPHATE DEHYDRATASE HIS7"/>
    <property type="match status" value="1"/>
</dbReference>
<dbReference type="Gene3D" id="3.30.230.40">
    <property type="entry name" value="Imidazole glycerol phosphate dehydratase, domain 1"/>
    <property type="match status" value="2"/>
</dbReference>
<evidence type="ECO:0000256" key="1">
    <source>
        <dbReference type="ARBA" id="ARBA00005047"/>
    </source>
</evidence>
<evidence type="ECO:0000256" key="7">
    <source>
        <dbReference type="RuleBase" id="RU000599"/>
    </source>
</evidence>
<dbReference type="GO" id="GO:0000105">
    <property type="term" value="P:L-histidine biosynthetic process"/>
    <property type="evidence" value="ECO:0007669"/>
    <property type="project" value="UniProtKB-UniRule"/>
</dbReference>
<comment type="similarity">
    <text evidence="6 7">Belongs to the imidazoleglycerol-phosphate dehydratase family.</text>
</comment>
<dbReference type="InterPro" id="IPR020568">
    <property type="entry name" value="Ribosomal_Su5_D2-typ_SF"/>
</dbReference>
<comment type="catalytic activity">
    <reaction evidence="6 7">
        <text>D-erythro-1-(imidazol-4-yl)glycerol 3-phosphate = 3-(imidazol-4-yl)-2-oxopropyl phosphate + H2O</text>
        <dbReference type="Rhea" id="RHEA:11040"/>
        <dbReference type="ChEBI" id="CHEBI:15377"/>
        <dbReference type="ChEBI" id="CHEBI:57766"/>
        <dbReference type="ChEBI" id="CHEBI:58278"/>
        <dbReference type="EC" id="4.2.1.19"/>
    </reaction>
</comment>
<accession>A0A4R3NE46</accession>
<evidence type="ECO:0000256" key="6">
    <source>
        <dbReference type="HAMAP-Rule" id="MF_00076"/>
    </source>
</evidence>
<reference evidence="8 9" key="1">
    <citation type="submission" date="2019-03" db="EMBL/GenBank/DDBJ databases">
        <title>Genomic Encyclopedia of Type Strains, Phase IV (KMG-IV): sequencing the most valuable type-strain genomes for metagenomic binning, comparative biology and taxonomic classification.</title>
        <authorList>
            <person name="Goeker M."/>
        </authorList>
    </citation>
    <scope>NUCLEOTIDE SEQUENCE [LARGE SCALE GENOMIC DNA]</scope>
    <source>
        <strain evidence="8 9">DSM 25894</strain>
    </source>
</reference>
<evidence type="ECO:0000256" key="4">
    <source>
        <dbReference type="ARBA" id="ARBA00023102"/>
    </source>
</evidence>
<dbReference type="AlphaFoldDB" id="A0A4R3NE46"/>
<comment type="caution">
    <text evidence="8">The sequence shown here is derived from an EMBL/GenBank/DDBJ whole genome shotgun (WGS) entry which is preliminary data.</text>
</comment>
<keyword evidence="9" id="KW-1185">Reference proteome</keyword>
<dbReference type="NCBIfam" id="NF002114">
    <property type="entry name" value="PRK00951.2-4"/>
    <property type="match status" value="1"/>
</dbReference>
<protein>
    <recommendedName>
        <fullName evidence="2 6">Imidazoleglycerol-phosphate dehydratase</fullName>
        <shortName evidence="6">IGPD</shortName>
        <ecNumber evidence="6 7">4.2.1.19</ecNumber>
    </recommendedName>
</protein>
<evidence type="ECO:0000256" key="2">
    <source>
        <dbReference type="ARBA" id="ARBA00016664"/>
    </source>
</evidence>
<dbReference type="Proteomes" id="UP000294650">
    <property type="component" value="Unassembled WGS sequence"/>
</dbReference>
<dbReference type="SUPFAM" id="SSF54211">
    <property type="entry name" value="Ribosomal protein S5 domain 2-like"/>
    <property type="match status" value="2"/>
</dbReference>
<keyword evidence="6" id="KW-0963">Cytoplasm</keyword>
<organism evidence="8 9">
    <name type="scientific">Melghiribacillus thermohalophilus</name>
    <dbReference type="NCBI Taxonomy" id="1324956"/>
    <lineage>
        <taxon>Bacteria</taxon>
        <taxon>Bacillati</taxon>
        <taxon>Bacillota</taxon>
        <taxon>Bacilli</taxon>
        <taxon>Bacillales</taxon>
        <taxon>Bacillaceae</taxon>
        <taxon>Melghiribacillus</taxon>
    </lineage>
</organism>
<dbReference type="FunFam" id="3.30.230.40:FF:000001">
    <property type="entry name" value="Imidazoleglycerol-phosphate dehydratase HisB"/>
    <property type="match status" value="1"/>
</dbReference>
<dbReference type="PANTHER" id="PTHR23133:SF2">
    <property type="entry name" value="IMIDAZOLEGLYCEROL-PHOSPHATE DEHYDRATASE"/>
    <property type="match status" value="1"/>
</dbReference>
<dbReference type="RefSeq" id="WP_132370922.1">
    <property type="nucleotide sequence ID" value="NZ_SMAN01000003.1"/>
</dbReference>
<dbReference type="InterPro" id="IPR020565">
    <property type="entry name" value="ImidazoleglycerP_deHydtase_CS"/>
</dbReference>
<name>A0A4R3NE46_9BACI</name>
<dbReference type="NCBIfam" id="NF002111">
    <property type="entry name" value="PRK00951.2-1"/>
    <property type="match status" value="1"/>
</dbReference>
<keyword evidence="4 6" id="KW-0368">Histidine biosynthesis</keyword>
<dbReference type="PROSITE" id="PS00954">
    <property type="entry name" value="IGP_DEHYDRATASE_1"/>
    <property type="match status" value="1"/>
</dbReference>
<proteinExistence type="inferred from homology"/>
<dbReference type="FunFam" id="3.30.230.40:FF:000003">
    <property type="entry name" value="Imidazoleglycerol-phosphate dehydratase HisB"/>
    <property type="match status" value="1"/>
</dbReference>
<dbReference type="GO" id="GO:0005737">
    <property type="term" value="C:cytoplasm"/>
    <property type="evidence" value="ECO:0007669"/>
    <property type="project" value="UniProtKB-SubCell"/>
</dbReference>
<dbReference type="CDD" id="cd07914">
    <property type="entry name" value="IGPD"/>
    <property type="match status" value="1"/>
</dbReference>
<dbReference type="InterPro" id="IPR038494">
    <property type="entry name" value="IGPD_sf"/>
</dbReference>